<keyword evidence="5" id="KW-0808">Transferase</keyword>
<feature type="compositionally biased region" description="Basic and acidic residues" evidence="11">
    <location>
        <begin position="228"/>
        <end position="247"/>
    </location>
</feature>
<dbReference type="InterPro" id="IPR036603">
    <property type="entry name" value="RBP11-like"/>
</dbReference>
<evidence type="ECO:0000256" key="8">
    <source>
        <dbReference type="ARBA" id="ARBA00032524"/>
    </source>
</evidence>
<dbReference type="GO" id="GO:0046983">
    <property type="term" value="F:protein dimerization activity"/>
    <property type="evidence" value="ECO:0007669"/>
    <property type="project" value="InterPro"/>
</dbReference>
<dbReference type="InterPro" id="IPR011263">
    <property type="entry name" value="DNA-dir_RNA_pol_RpoA/D/Rpb3"/>
</dbReference>
<dbReference type="SUPFAM" id="SSF56553">
    <property type="entry name" value="Insert subdomain of RNA polymerase alpha subunit"/>
    <property type="match status" value="1"/>
</dbReference>
<dbReference type="EMBL" id="PCXQ01000004">
    <property type="protein sequence ID" value="PJE50963.1"/>
    <property type="molecule type" value="Genomic_DNA"/>
</dbReference>
<feature type="domain" description="DNA-directed RNA polymerase RpoA/D/Rpb3-type" evidence="12">
    <location>
        <begin position="17"/>
        <end position="225"/>
    </location>
</feature>
<dbReference type="NCBIfam" id="NF003519">
    <property type="entry name" value="PRK05182.2-5"/>
    <property type="match status" value="1"/>
</dbReference>
<keyword evidence="7" id="KW-0804">Transcription</keyword>
<evidence type="ECO:0000256" key="2">
    <source>
        <dbReference type="ARBA" id="ARBA00012418"/>
    </source>
</evidence>
<dbReference type="InterPro" id="IPR011262">
    <property type="entry name" value="DNA-dir_RNA_pol_insert"/>
</dbReference>
<evidence type="ECO:0000259" key="12">
    <source>
        <dbReference type="SMART" id="SM00662"/>
    </source>
</evidence>
<evidence type="ECO:0000256" key="3">
    <source>
        <dbReference type="ARBA" id="ARBA00015972"/>
    </source>
</evidence>
<evidence type="ECO:0000256" key="4">
    <source>
        <dbReference type="ARBA" id="ARBA00022478"/>
    </source>
</evidence>
<comment type="similarity">
    <text evidence="1">Belongs to the RNA polymerase alpha chain family.</text>
</comment>
<keyword evidence="6" id="KW-0548">Nucleotidyltransferase</keyword>
<evidence type="ECO:0000313" key="14">
    <source>
        <dbReference type="Proteomes" id="UP000228496"/>
    </source>
</evidence>
<dbReference type="Pfam" id="PF01193">
    <property type="entry name" value="RNA_pol_L"/>
    <property type="match status" value="1"/>
</dbReference>
<protein>
    <recommendedName>
        <fullName evidence="3">DNA-directed RNA polymerase subunit alpha</fullName>
        <ecNumber evidence="2">2.7.7.6</ecNumber>
    </recommendedName>
    <alternativeName>
        <fullName evidence="9">RNA polymerase subunit alpha</fullName>
    </alternativeName>
    <alternativeName>
        <fullName evidence="8">Transcriptase subunit alpha</fullName>
    </alternativeName>
</protein>
<comment type="caution">
    <text evidence="13">The sequence shown here is derived from an EMBL/GenBank/DDBJ whole genome shotgun (WGS) entry which is preliminary data.</text>
</comment>
<dbReference type="GO" id="GO:0000428">
    <property type="term" value="C:DNA-directed RNA polymerase complex"/>
    <property type="evidence" value="ECO:0007669"/>
    <property type="project" value="UniProtKB-KW"/>
</dbReference>
<proteinExistence type="inferred from homology"/>
<evidence type="ECO:0000256" key="10">
    <source>
        <dbReference type="ARBA" id="ARBA00048552"/>
    </source>
</evidence>
<keyword evidence="4 13" id="KW-0240">DNA-directed RNA polymerase</keyword>
<gene>
    <name evidence="13" type="ORF">COV29_01645</name>
</gene>
<feature type="region of interest" description="Disordered" evidence="11">
    <location>
        <begin position="228"/>
        <end position="253"/>
    </location>
</feature>
<dbReference type="InterPro" id="IPR011773">
    <property type="entry name" value="DNA-dir_RpoA"/>
</dbReference>
<dbReference type="GO" id="GO:0006351">
    <property type="term" value="P:DNA-templated transcription"/>
    <property type="evidence" value="ECO:0007669"/>
    <property type="project" value="InterPro"/>
</dbReference>
<dbReference type="SUPFAM" id="SSF55257">
    <property type="entry name" value="RBP11-like subunits of RNA polymerase"/>
    <property type="match status" value="1"/>
</dbReference>
<evidence type="ECO:0000256" key="5">
    <source>
        <dbReference type="ARBA" id="ARBA00022679"/>
    </source>
</evidence>
<evidence type="ECO:0000256" key="7">
    <source>
        <dbReference type="ARBA" id="ARBA00023163"/>
    </source>
</evidence>
<organism evidence="13 14">
    <name type="scientific">Candidatus Yanofskybacteria bacterium CG10_big_fil_rev_8_21_14_0_10_36_16</name>
    <dbReference type="NCBI Taxonomy" id="1975096"/>
    <lineage>
        <taxon>Bacteria</taxon>
        <taxon>Candidatus Yanofskyibacteriota</taxon>
    </lineage>
</organism>
<dbReference type="GO" id="GO:0005737">
    <property type="term" value="C:cytoplasm"/>
    <property type="evidence" value="ECO:0007669"/>
    <property type="project" value="UniProtKB-ARBA"/>
</dbReference>
<dbReference type="GO" id="GO:0003677">
    <property type="term" value="F:DNA binding"/>
    <property type="evidence" value="ECO:0007669"/>
    <property type="project" value="InterPro"/>
</dbReference>
<dbReference type="GO" id="GO:0003899">
    <property type="term" value="F:DNA-directed RNA polymerase activity"/>
    <property type="evidence" value="ECO:0007669"/>
    <property type="project" value="UniProtKB-EC"/>
</dbReference>
<dbReference type="EC" id="2.7.7.6" evidence="2"/>
<comment type="catalytic activity">
    <reaction evidence="10">
        <text>RNA(n) + a ribonucleoside 5'-triphosphate = RNA(n+1) + diphosphate</text>
        <dbReference type="Rhea" id="RHEA:21248"/>
        <dbReference type="Rhea" id="RHEA-COMP:14527"/>
        <dbReference type="Rhea" id="RHEA-COMP:17342"/>
        <dbReference type="ChEBI" id="CHEBI:33019"/>
        <dbReference type="ChEBI" id="CHEBI:61557"/>
        <dbReference type="ChEBI" id="CHEBI:140395"/>
        <dbReference type="EC" id="2.7.7.6"/>
    </reaction>
</comment>
<dbReference type="FunFam" id="2.170.120.12:FF:000001">
    <property type="entry name" value="DNA-directed RNA polymerase subunit alpha"/>
    <property type="match status" value="1"/>
</dbReference>
<dbReference type="Pfam" id="PF01000">
    <property type="entry name" value="RNA_pol_A_bac"/>
    <property type="match status" value="1"/>
</dbReference>
<dbReference type="CDD" id="cd06928">
    <property type="entry name" value="RNAP_alpha_NTD"/>
    <property type="match status" value="1"/>
</dbReference>
<evidence type="ECO:0000256" key="1">
    <source>
        <dbReference type="ARBA" id="ARBA00007123"/>
    </source>
</evidence>
<evidence type="ECO:0000256" key="9">
    <source>
        <dbReference type="ARBA" id="ARBA00033070"/>
    </source>
</evidence>
<dbReference type="Gene3D" id="3.30.1360.10">
    <property type="entry name" value="RNA polymerase, RBP11-like subunit"/>
    <property type="match status" value="1"/>
</dbReference>
<dbReference type="Proteomes" id="UP000228496">
    <property type="component" value="Unassembled WGS sequence"/>
</dbReference>
<evidence type="ECO:0000256" key="11">
    <source>
        <dbReference type="SAM" id="MobiDB-lite"/>
    </source>
</evidence>
<evidence type="ECO:0000313" key="13">
    <source>
        <dbReference type="EMBL" id="PJE50963.1"/>
    </source>
</evidence>
<sequence length="253" mass="28304">MIQLPEKPKVVSHDGNKAVFEISPLYPGYGLTIGNALRRVLISSIEGAAITSVKIKGVDHEFSTIEGVMEDAIDVILNLKKVRFRLFSDEPVVLNLKKKGANKITANDIEPNSDVEVINKDQEIATITDKKAEIEMELKIEKGMGYVPVEQRQKEKLGVGSIAVDAIFSPVKNINYKVENMRVGQRTDYNKIILEIETDGSVSPEETLIRASKTLIDYFEQVNQLEVPKEKEATTKTSKKKESTKKETKSKKK</sequence>
<dbReference type="AlphaFoldDB" id="A0A2J0Q7B3"/>
<dbReference type="Gene3D" id="2.170.120.12">
    <property type="entry name" value="DNA-directed RNA polymerase, insert domain"/>
    <property type="match status" value="1"/>
</dbReference>
<accession>A0A2J0Q7B3</accession>
<dbReference type="InterPro" id="IPR036643">
    <property type="entry name" value="RNApol_insert_sf"/>
</dbReference>
<name>A0A2J0Q7B3_9BACT</name>
<dbReference type="NCBIfam" id="TIGR02027">
    <property type="entry name" value="rpoA"/>
    <property type="match status" value="1"/>
</dbReference>
<reference evidence="13 14" key="1">
    <citation type="submission" date="2017-09" db="EMBL/GenBank/DDBJ databases">
        <title>Depth-based differentiation of microbial function through sediment-hosted aquifers and enrichment of novel symbionts in the deep terrestrial subsurface.</title>
        <authorList>
            <person name="Probst A.J."/>
            <person name="Ladd B."/>
            <person name="Jarett J.K."/>
            <person name="Geller-Mcgrath D.E."/>
            <person name="Sieber C.M."/>
            <person name="Emerson J.B."/>
            <person name="Anantharaman K."/>
            <person name="Thomas B.C."/>
            <person name="Malmstrom R."/>
            <person name="Stieglmeier M."/>
            <person name="Klingl A."/>
            <person name="Woyke T."/>
            <person name="Ryan C.M."/>
            <person name="Banfield J.F."/>
        </authorList>
    </citation>
    <scope>NUCLEOTIDE SEQUENCE [LARGE SCALE GENOMIC DNA]</scope>
    <source>
        <strain evidence="13">CG10_big_fil_rev_8_21_14_0_10_36_16</strain>
    </source>
</reference>
<evidence type="ECO:0000256" key="6">
    <source>
        <dbReference type="ARBA" id="ARBA00022695"/>
    </source>
</evidence>
<dbReference type="SMART" id="SM00662">
    <property type="entry name" value="RPOLD"/>
    <property type="match status" value="1"/>
</dbReference>